<name>A0A9Y1FKP5_9ARCH</name>
<proteinExistence type="predicted"/>
<dbReference type="Pfam" id="PF03009">
    <property type="entry name" value="GDPD"/>
    <property type="match status" value="1"/>
</dbReference>
<dbReference type="CDD" id="cd08556">
    <property type="entry name" value="GDPD"/>
    <property type="match status" value="1"/>
</dbReference>
<evidence type="ECO:0000259" key="1">
    <source>
        <dbReference type="PROSITE" id="PS51704"/>
    </source>
</evidence>
<reference evidence="2" key="1">
    <citation type="journal article" date="2022" name="Nat. Microbiol.">
        <title>Unique mobile elements and scalable gene flow at the prokaryote-eukaryote boundary revealed by circularized Asgard archaea genomes.</title>
        <authorList>
            <person name="Wu F."/>
            <person name="Speth D.R."/>
            <person name="Philosof A."/>
            <person name="Cremiere A."/>
            <person name="Narayanan A."/>
            <person name="Barco R.A."/>
            <person name="Connon S.A."/>
            <person name="Amend J.P."/>
            <person name="Antoshechkin I.A."/>
            <person name="Orphan V.J."/>
        </authorList>
    </citation>
    <scope>NUCLEOTIDE SEQUENCE</scope>
    <source>
        <strain evidence="2">PM71</strain>
    </source>
</reference>
<dbReference type="Gene3D" id="3.20.20.190">
    <property type="entry name" value="Phosphatidylinositol (PI) phosphodiesterase"/>
    <property type="match status" value="1"/>
</dbReference>
<dbReference type="GO" id="GO:0008081">
    <property type="term" value="F:phosphoric diester hydrolase activity"/>
    <property type="evidence" value="ECO:0007669"/>
    <property type="project" value="InterPro"/>
</dbReference>
<sequence length="234" mass="27704">MTNKPLIIAHRGASAEAYENSFSAFKLAVEQKADMIELDTHLTKDGFFIVHHDPEIKYNNRSYLIKETTFEELKKIKLPNNERIPLLKDVLQQFIPSISINVEIKCKIKKEQFYDCLREIDIDYSKIMVSSFHPEVIEELKNRKLGFSLAFLFLFPNKKVKEFIKREYIDTVNPYYRFLNKSNMQYFKKLNKKVVTWTVDKKRTIKKCLKLKVDGIITNKPRDTRKIVEEELSS</sequence>
<dbReference type="PROSITE" id="PS51704">
    <property type="entry name" value="GP_PDE"/>
    <property type="match status" value="1"/>
</dbReference>
<organism evidence="2">
    <name type="scientific">Candidatus Heimdallarchaeum aukensis</name>
    <dbReference type="NCBI Taxonomy" id="2876573"/>
    <lineage>
        <taxon>Archaea</taxon>
        <taxon>Promethearchaeati</taxon>
        <taxon>Candidatus Heimdallarchaeota</taxon>
        <taxon>Candidatus Heimdallarchaeia (ex Rinke et al. 2021) (nom. nud.)</taxon>
        <taxon>Candidatus Heimdallarchaeales</taxon>
        <taxon>Candidatus Heimdallarchaeaceae</taxon>
        <taxon>Candidatus Heimdallarchaeum</taxon>
    </lineage>
</organism>
<evidence type="ECO:0000313" key="2">
    <source>
        <dbReference type="EMBL" id="UJG40480.1"/>
    </source>
</evidence>
<dbReference type="PANTHER" id="PTHR46211">
    <property type="entry name" value="GLYCEROPHOSPHORYL DIESTER PHOSPHODIESTERASE"/>
    <property type="match status" value="1"/>
</dbReference>
<accession>A0A9Y1FKP5</accession>
<gene>
    <name evidence="2" type="ORF">K9W45_11665</name>
</gene>
<protein>
    <submittedName>
        <fullName evidence="2">Glycerophosphodiester phosphodiesterase</fullName>
    </submittedName>
</protein>
<feature type="domain" description="GP-PDE" evidence="1">
    <location>
        <begin position="5"/>
        <end position="228"/>
    </location>
</feature>
<dbReference type="InterPro" id="IPR017946">
    <property type="entry name" value="PLC-like_Pdiesterase_TIM-brl"/>
</dbReference>
<dbReference type="PANTHER" id="PTHR46211:SF14">
    <property type="entry name" value="GLYCEROPHOSPHODIESTER PHOSPHODIESTERASE"/>
    <property type="match status" value="1"/>
</dbReference>
<dbReference type="SUPFAM" id="SSF51695">
    <property type="entry name" value="PLC-like phosphodiesterases"/>
    <property type="match status" value="1"/>
</dbReference>
<dbReference type="Proteomes" id="UP001201020">
    <property type="component" value="Chromosome"/>
</dbReference>
<dbReference type="EMBL" id="CP084166">
    <property type="protein sequence ID" value="UJG40480.1"/>
    <property type="molecule type" value="Genomic_DNA"/>
</dbReference>
<dbReference type="InterPro" id="IPR030395">
    <property type="entry name" value="GP_PDE_dom"/>
</dbReference>
<dbReference type="GO" id="GO:0006629">
    <property type="term" value="P:lipid metabolic process"/>
    <property type="evidence" value="ECO:0007669"/>
    <property type="project" value="InterPro"/>
</dbReference>
<dbReference type="AlphaFoldDB" id="A0A9Y1FKP5"/>